<dbReference type="EMBL" id="WBOT01000003">
    <property type="protein sequence ID" value="KAB2332811.1"/>
    <property type="molecule type" value="Genomic_DNA"/>
</dbReference>
<keyword evidence="1" id="KW-0143">Chaperone</keyword>
<evidence type="ECO:0000313" key="3">
    <source>
        <dbReference type="Proteomes" id="UP000441354"/>
    </source>
</evidence>
<name>A0A7V7UVI1_9BACI</name>
<evidence type="ECO:0000256" key="1">
    <source>
        <dbReference type="ARBA" id="ARBA00023186"/>
    </source>
</evidence>
<dbReference type="SUPFAM" id="SSF89155">
    <property type="entry name" value="TorD-like"/>
    <property type="match status" value="1"/>
</dbReference>
<dbReference type="InterPro" id="IPR036411">
    <property type="entry name" value="TorD-like_sf"/>
</dbReference>
<dbReference type="InterPro" id="IPR050289">
    <property type="entry name" value="TorD/DmsD_chaperones"/>
</dbReference>
<dbReference type="InterPro" id="IPR020945">
    <property type="entry name" value="DMSO/NO3_reduct_chaperone"/>
</dbReference>
<organism evidence="2 3">
    <name type="scientific">Bacillus mesophilum</name>
    <dbReference type="NCBI Taxonomy" id="1071718"/>
    <lineage>
        <taxon>Bacteria</taxon>
        <taxon>Bacillati</taxon>
        <taxon>Bacillota</taxon>
        <taxon>Bacilli</taxon>
        <taxon>Bacillales</taxon>
        <taxon>Bacillaceae</taxon>
        <taxon>Bacillus</taxon>
    </lineage>
</organism>
<dbReference type="Pfam" id="PF02613">
    <property type="entry name" value="Nitrate_red_del"/>
    <property type="match status" value="1"/>
</dbReference>
<proteinExistence type="predicted"/>
<dbReference type="AlphaFoldDB" id="A0A7V7UVI1"/>
<sequence>MKMEAAAENFMTVWKDRKDQYDFLHYIFSQPVSAADLEAWDLSGISEKADLNNDLRDFIHTLSAGSYHDTADREGKVFLKLFFGPEHVMAPPWESVYRSKEGLLFGESTLAVREKLRQFGLVSEGENKEPEDHIAIELEFMKYLMTVSAEAIQDQDDLKLKKAMLYQFLLVDEHLVQWVKPFTERIIVAAESKLYRGSATLLRDFIIQEHQYLSAVREVLEYE</sequence>
<gene>
    <name evidence="2" type="ORF">F7732_12055</name>
</gene>
<protein>
    <submittedName>
        <fullName evidence="2">Molecular chaperone TorD</fullName>
    </submittedName>
</protein>
<dbReference type="PANTHER" id="PTHR34227">
    <property type="entry name" value="CHAPERONE PROTEIN YCDY"/>
    <property type="match status" value="1"/>
</dbReference>
<evidence type="ECO:0000313" key="2">
    <source>
        <dbReference type="EMBL" id="KAB2332811.1"/>
    </source>
</evidence>
<keyword evidence="3" id="KW-1185">Reference proteome</keyword>
<dbReference type="PANTHER" id="PTHR34227:SF1">
    <property type="entry name" value="DIMETHYL SULFOXIDE REDUCTASE CHAPERONE-RELATED"/>
    <property type="match status" value="1"/>
</dbReference>
<accession>A0A7V7UVI1</accession>
<reference evidence="2 3" key="1">
    <citation type="journal article" date="2014" name="Arch. Microbiol.">
        <title>Bacillus mesophilum sp. nov., strain IITR-54T, a novel 4-chlorobiphenyl dechlorinating bacterium.</title>
        <authorList>
            <person name="Manickam N."/>
            <person name="Singh N.K."/>
            <person name="Bajaj A."/>
            <person name="Kumar R.M."/>
            <person name="Kaur G."/>
            <person name="Kaur N."/>
            <person name="Bala M."/>
            <person name="Kumar A."/>
            <person name="Mayilraj S."/>
        </authorList>
    </citation>
    <scope>NUCLEOTIDE SEQUENCE [LARGE SCALE GENOMIC DNA]</scope>
    <source>
        <strain evidence="2 3">IITR-54</strain>
    </source>
</reference>
<dbReference type="Proteomes" id="UP000441354">
    <property type="component" value="Unassembled WGS sequence"/>
</dbReference>
<comment type="caution">
    <text evidence="2">The sequence shown here is derived from an EMBL/GenBank/DDBJ whole genome shotgun (WGS) entry which is preliminary data.</text>
</comment>
<dbReference type="Gene3D" id="1.10.3480.10">
    <property type="entry name" value="TorD-like"/>
    <property type="match status" value="1"/>
</dbReference>